<keyword evidence="2" id="KW-1185">Reference proteome</keyword>
<evidence type="ECO:0000313" key="1">
    <source>
        <dbReference type="EMBL" id="VDG27744.1"/>
    </source>
</evidence>
<dbReference type="OrthoDB" id="2300058at2"/>
<dbReference type="RefSeq" id="WP_130845258.1">
    <property type="nucleotide sequence ID" value="NZ_BJDY01000004.1"/>
</dbReference>
<sequence length="66" mass="7463">MLPTWQPSRLTIFSLTDDPQAEKQVFSGLTAQPIPQQLAQLTAIFNRLIDAPFEAAVLQTTTQYHY</sequence>
<dbReference type="EMBL" id="UYIG01000046">
    <property type="protein sequence ID" value="VDG27744.1"/>
    <property type="molecule type" value="Genomic_DNA"/>
</dbReference>
<dbReference type="AlphaFoldDB" id="A0A660DX81"/>
<protein>
    <submittedName>
        <fullName evidence="1">Uncharacterized protein</fullName>
    </submittedName>
</protein>
<organism evidence="1 2">
    <name type="scientific">Lactiplantibacillus mudanjiangensis</name>
    <dbReference type="NCBI Taxonomy" id="1296538"/>
    <lineage>
        <taxon>Bacteria</taxon>
        <taxon>Bacillati</taxon>
        <taxon>Bacillota</taxon>
        <taxon>Bacilli</taxon>
        <taxon>Lactobacillales</taxon>
        <taxon>Lactobacillaceae</taxon>
        <taxon>Lactiplantibacillus</taxon>
    </lineage>
</organism>
<reference evidence="1 2" key="1">
    <citation type="submission" date="2018-11" db="EMBL/GenBank/DDBJ databases">
        <authorList>
            <person name="Wuyts S."/>
        </authorList>
    </citation>
    <scope>NUCLEOTIDE SEQUENCE [LARGE SCALE GENOMIC DNA]</scope>
    <source>
        <strain evidence="1">Lactobacillus mudanjiangensis AMBF249</strain>
    </source>
</reference>
<gene>
    <name evidence="1" type="ORF">MUDAN_MDHGFNIF_02576</name>
</gene>
<accession>A0A660DX81</accession>
<name>A0A660DX81_9LACO</name>
<proteinExistence type="predicted"/>
<dbReference type="Proteomes" id="UP000289996">
    <property type="component" value="Unassembled WGS sequence"/>
</dbReference>
<evidence type="ECO:0000313" key="2">
    <source>
        <dbReference type="Proteomes" id="UP000289996"/>
    </source>
</evidence>